<dbReference type="PANTHER" id="PTHR17357">
    <property type="entry name" value="GM2 GANGLIOSIDE ACTIVATOR PROTEIN"/>
    <property type="match status" value="1"/>
</dbReference>
<protein>
    <submittedName>
        <fullName evidence="2">Ganglioside GM2 activator</fullName>
    </submittedName>
</protein>
<dbReference type="InterPro" id="IPR036846">
    <property type="entry name" value="GM2-AP_sf"/>
</dbReference>
<dbReference type="AlphaFoldDB" id="A0A6S7HFS9"/>
<dbReference type="PROSITE" id="PS50228">
    <property type="entry name" value="SUEL_LECTIN"/>
    <property type="match status" value="1"/>
</dbReference>
<comment type="caution">
    <text evidence="2">The sequence shown here is derived from an EMBL/GenBank/DDBJ whole genome shotgun (WGS) entry which is preliminary data.</text>
</comment>
<name>A0A6S7HFS9_PARCT</name>
<dbReference type="Gene3D" id="2.60.120.740">
    <property type="match status" value="1"/>
</dbReference>
<evidence type="ECO:0000256" key="1">
    <source>
        <dbReference type="ARBA" id="ARBA00022729"/>
    </source>
</evidence>
<sequence>MSVHSKMLLFKATLSLSVVTLAVGFFEWKNCVKPINESVPKTVKVHGCEDQKEVSLSCAPGRKIAVTKAFFGHGNGYKATCDSDWISQNCRTIGVKDKVKFLCQGKQSCKINPREDVLGDTSCLFGLDADLFIDYVCNPVYINDVISIMSMKITPSPLILPGKISASISLLVKRRLLSTTKLKLDVEKKVLGAAWISIPCVSNYGSCTYDNFCEILRSMMFSKCDEEMENKGIPCDCPIPTGLFSVPSQTITVTKEQINQLPSALNWFVEFIAKFWICTCRSKVLAVLKVFWKFPVKNYMQLSIYVRTGRKRLQKIQYDLMNYLFTSIRYGPEVHLQTDTEY</sequence>
<evidence type="ECO:0000313" key="3">
    <source>
        <dbReference type="Proteomes" id="UP001152795"/>
    </source>
</evidence>
<dbReference type="InterPro" id="IPR000922">
    <property type="entry name" value="Lectin_gal-bd_dom"/>
</dbReference>
<dbReference type="GO" id="GO:0030246">
    <property type="term" value="F:carbohydrate binding"/>
    <property type="evidence" value="ECO:0007669"/>
    <property type="project" value="InterPro"/>
</dbReference>
<accession>A0A6S7HFS9</accession>
<dbReference type="InterPro" id="IPR043159">
    <property type="entry name" value="Lectin_gal-bd_sf"/>
</dbReference>
<dbReference type="PANTHER" id="PTHR17357:SF0">
    <property type="entry name" value="GANGLIOSIDE GM2 ACTIVATOR"/>
    <property type="match status" value="1"/>
</dbReference>
<proteinExistence type="predicted"/>
<dbReference type="OrthoDB" id="5951115at2759"/>
<dbReference type="GO" id="GO:0005319">
    <property type="term" value="F:lipid transporter activity"/>
    <property type="evidence" value="ECO:0007669"/>
    <property type="project" value="TreeGrafter"/>
</dbReference>
<dbReference type="CDD" id="cd22823">
    <property type="entry name" value="Gal_Rha_Lectin"/>
    <property type="match status" value="1"/>
</dbReference>
<gene>
    <name evidence="2" type="ORF">PACLA_8A017273</name>
</gene>
<dbReference type="SUPFAM" id="SSF63707">
    <property type="entry name" value="Ganglioside M2 (gm2) activator"/>
    <property type="match status" value="1"/>
</dbReference>
<reference evidence="2" key="1">
    <citation type="submission" date="2020-04" db="EMBL/GenBank/DDBJ databases">
        <authorList>
            <person name="Alioto T."/>
            <person name="Alioto T."/>
            <person name="Gomez Garrido J."/>
        </authorList>
    </citation>
    <scope>NUCLEOTIDE SEQUENCE</scope>
    <source>
        <strain evidence="2">A484AB</strain>
    </source>
</reference>
<keyword evidence="1" id="KW-0732">Signal</keyword>
<dbReference type="InterPro" id="IPR028996">
    <property type="entry name" value="GM2-AP"/>
</dbReference>
<dbReference type="GO" id="GO:0009898">
    <property type="term" value="C:cytoplasmic side of plasma membrane"/>
    <property type="evidence" value="ECO:0007669"/>
    <property type="project" value="TreeGrafter"/>
</dbReference>
<dbReference type="GO" id="GO:0008047">
    <property type="term" value="F:enzyme activator activity"/>
    <property type="evidence" value="ECO:0007669"/>
    <property type="project" value="InterPro"/>
</dbReference>
<dbReference type="GO" id="GO:0006689">
    <property type="term" value="P:ganglioside catabolic process"/>
    <property type="evidence" value="ECO:0007669"/>
    <property type="project" value="InterPro"/>
</dbReference>
<dbReference type="Gene3D" id="2.70.220.10">
    <property type="entry name" value="Ganglioside GM2 activator"/>
    <property type="match status" value="1"/>
</dbReference>
<organism evidence="2 3">
    <name type="scientific">Paramuricea clavata</name>
    <name type="common">Red gorgonian</name>
    <name type="synonym">Violescent sea-whip</name>
    <dbReference type="NCBI Taxonomy" id="317549"/>
    <lineage>
        <taxon>Eukaryota</taxon>
        <taxon>Metazoa</taxon>
        <taxon>Cnidaria</taxon>
        <taxon>Anthozoa</taxon>
        <taxon>Octocorallia</taxon>
        <taxon>Malacalcyonacea</taxon>
        <taxon>Plexauridae</taxon>
        <taxon>Paramuricea</taxon>
    </lineage>
</organism>
<keyword evidence="3" id="KW-1185">Reference proteome</keyword>
<dbReference type="EMBL" id="CACRXK020004596">
    <property type="protein sequence ID" value="CAB4003316.1"/>
    <property type="molecule type" value="Genomic_DNA"/>
</dbReference>
<evidence type="ECO:0000313" key="2">
    <source>
        <dbReference type="EMBL" id="CAB4003316.1"/>
    </source>
</evidence>
<dbReference type="Proteomes" id="UP001152795">
    <property type="component" value="Unassembled WGS sequence"/>
</dbReference>
<dbReference type="Pfam" id="PF02140">
    <property type="entry name" value="SUEL_Lectin"/>
    <property type="match status" value="1"/>
</dbReference>